<dbReference type="GO" id="GO:0043190">
    <property type="term" value="C:ATP-binding cassette (ABC) transporter complex"/>
    <property type="evidence" value="ECO:0007669"/>
    <property type="project" value="InterPro"/>
</dbReference>
<sequence>MPVSPRRSVVLGTVALALALGACGGGDDSSDAAGESANTVTVRGCNPQNPFVPANTNEVCGGDILDQVFSFLISYDPDTGDMANEIAADISSDDSQVWTITLEEGWTFHDGSPVTASSFVDAWNWAALGSNATLNSYFFEPIQGYADVQGEFDPESGEYVEGSAAAETMSGLQVVDDLTFTVTLSQPESQFSLRLGYTAFAPLPQAFFDDPEAFGQHPIGTGPFQFESWEPNIDVRLTAYPDYAGDVQPSIDGAIYRIYENDDAAYNDLQADQLDIMPLLPTSALAGNTYQIDLGDRYIRRPTGVTETITFAPVSVDDRFEDPRLRQAISMAIDRQTIVDTIFSGARTPATSWSIPQVVPGAVPDTCGDFCTYNETAAQALYAQTDGIEGPIALSFNGDSDHNGWVTAVCNNITDVLGIECVPSPVVDLATFRDLITNREMGGIFRTGWQMDYPSLENFLVPLYATGASANDGDYHNQAFDDAVNEAATLGGVPGIARYLEAERMLAADMPAIPLWHRVNIAGYSTHVDNVRITVFQTVDLLSVTTTG</sequence>
<dbReference type="PROSITE" id="PS51257">
    <property type="entry name" value="PROKAR_LIPOPROTEIN"/>
    <property type="match status" value="1"/>
</dbReference>
<reference evidence="3 4" key="1">
    <citation type="submission" date="2018-01" db="EMBL/GenBank/DDBJ databases">
        <title>Draft genome sequence of Jiangella sp. GTF31.</title>
        <authorList>
            <person name="Sahin N."/>
            <person name="Ay H."/>
            <person name="Saygin H."/>
        </authorList>
    </citation>
    <scope>NUCLEOTIDE SEQUENCE [LARGE SCALE GENOMIC DNA]</scope>
    <source>
        <strain evidence="3 4">GTF31</strain>
    </source>
</reference>
<keyword evidence="4" id="KW-1185">Reference proteome</keyword>
<dbReference type="InterPro" id="IPR000914">
    <property type="entry name" value="SBP_5_dom"/>
</dbReference>
<dbReference type="Gene3D" id="3.90.76.10">
    <property type="entry name" value="Dipeptide-binding Protein, Domain 1"/>
    <property type="match status" value="1"/>
</dbReference>
<accession>A0A2W2B884</accession>
<evidence type="ECO:0000259" key="2">
    <source>
        <dbReference type="Pfam" id="PF00496"/>
    </source>
</evidence>
<dbReference type="AlphaFoldDB" id="A0A2W2B884"/>
<dbReference type="PIRSF" id="PIRSF002741">
    <property type="entry name" value="MppA"/>
    <property type="match status" value="1"/>
</dbReference>
<dbReference type="Pfam" id="PF00496">
    <property type="entry name" value="SBP_bac_5"/>
    <property type="match status" value="1"/>
</dbReference>
<feature type="signal peptide" evidence="1">
    <location>
        <begin position="1"/>
        <end position="24"/>
    </location>
</feature>
<dbReference type="Gene3D" id="3.10.105.10">
    <property type="entry name" value="Dipeptide-binding Protein, Domain 3"/>
    <property type="match status" value="1"/>
</dbReference>
<dbReference type="GO" id="GO:0042597">
    <property type="term" value="C:periplasmic space"/>
    <property type="evidence" value="ECO:0007669"/>
    <property type="project" value="UniProtKB-ARBA"/>
</dbReference>
<dbReference type="PANTHER" id="PTHR30290:SF83">
    <property type="entry name" value="ABC TRANSPORTER SUBSTRATE-BINDING PROTEIN"/>
    <property type="match status" value="1"/>
</dbReference>
<comment type="caution">
    <text evidence="3">The sequence shown here is derived from an EMBL/GenBank/DDBJ whole genome shotgun (WGS) entry which is preliminary data.</text>
</comment>
<dbReference type="EMBL" id="POTW01000024">
    <property type="protein sequence ID" value="PZF83515.1"/>
    <property type="molecule type" value="Genomic_DNA"/>
</dbReference>
<evidence type="ECO:0000313" key="3">
    <source>
        <dbReference type="EMBL" id="PZF83515.1"/>
    </source>
</evidence>
<feature type="chain" id="PRO_5039164224" evidence="1">
    <location>
        <begin position="25"/>
        <end position="548"/>
    </location>
</feature>
<dbReference type="InterPro" id="IPR039424">
    <property type="entry name" value="SBP_5"/>
</dbReference>
<name>A0A2W2B884_9ACTN</name>
<evidence type="ECO:0000313" key="4">
    <source>
        <dbReference type="Proteomes" id="UP000248764"/>
    </source>
</evidence>
<dbReference type="CDD" id="cd00995">
    <property type="entry name" value="PBP2_NikA_DppA_OppA_like"/>
    <property type="match status" value="1"/>
</dbReference>
<dbReference type="PANTHER" id="PTHR30290">
    <property type="entry name" value="PERIPLASMIC BINDING COMPONENT OF ABC TRANSPORTER"/>
    <property type="match status" value="1"/>
</dbReference>
<dbReference type="GO" id="GO:1904680">
    <property type="term" value="F:peptide transmembrane transporter activity"/>
    <property type="evidence" value="ECO:0007669"/>
    <property type="project" value="TreeGrafter"/>
</dbReference>
<protein>
    <submittedName>
        <fullName evidence="3">Peptide ABC transporter substrate-binding protein</fullName>
    </submittedName>
</protein>
<dbReference type="RefSeq" id="WP_111254919.1">
    <property type="nucleotide sequence ID" value="NZ_POTW01000024.1"/>
</dbReference>
<feature type="domain" description="Solute-binding protein family 5" evidence="2">
    <location>
        <begin position="87"/>
        <end position="469"/>
    </location>
</feature>
<proteinExistence type="predicted"/>
<gene>
    <name evidence="3" type="ORF">C1I92_12120</name>
</gene>
<dbReference type="Gene3D" id="3.40.190.10">
    <property type="entry name" value="Periplasmic binding protein-like II"/>
    <property type="match status" value="1"/>
</dbReference>
<keyword evidence="1" id="KW-0732">Signal</keyword>
<dbReference type="Proteomes" id="UP000248764">
    <property type="component" value="Unassembled WGS sequence"/>
</dbReference>
<evidence type="ECO:0000256" key="1">
    <source>
        <dbReference type="SAM" id="SignalP"/>
    </source>
</evidence>
<organism evidence="3 4">
    <name type="scientific">Jiangella anatolica</name>
    <dbReference type="NCBI Taxonomy" id="2670374"/>
    <lineage>
        <taxon>Bacteria</taxon>
        <taxon>Bacillati</taxon>
        <taxon>Actinomycetota</taxon>
        <taxon>Actinomycetes</taxon>
        <taxon>Jiangellales</taxon>
        <taxon>Jiangellaceae</taxon>
        <taxon>Jiangella</taxon>
    </lineage>
</organism>
<dbReference type="GO" id="GO:0015833">
    <property type="term" value="P:peptide transport"/>
    <property type="evidence" value="ECO:0007669"/>
    <property type="project" value="TreeGrafter"/>
</dbReference>
<dbReference type="InterPro" id="IPR030678">
    <property type="entry name" value="Peptide/Ni-bd"/>
</dbReference>
<dbReference type="SUPFAM" id="SSF53850">
    <property type="entry name" value="Periplasmic binding protein-like II"/>
    <property type="match status" value="1"/>
</dbReference>